<evidence type="ECO:0000313" key="3">
    <source>
        <dbReference type="EMBL" id="RJX66297.1"/>
    </source>
</evidence>
<keyword evidence="3" id="KW-0378">Hydrolase</keyword>
<reference evidence="3 4" key="1">
    <citation type="submission" date="2018-09" db="EMBL/GenBank/DDBJ databases">
        <title>Altererythrobacter sp.Ery1 and Ery12, the genome sequencing of novel strains in genus Alterythrobacter.</title>
        <authorList>
            <person name="Cheng H."/>
            <person name="Wu Y.-H."/>
            <person name="Fang C."/>
            <person name="Xu X.-W."/>
        </authorList>
    </citation>
    <scope>NUCLEOTIDE SEQUENCE [LARGE SCALE GENOMIC DNA]</scope>
    <source>
        <strain evidence="3 4">Ery12</strain>
    </source>
</reference>
<dbReference type="Gene3D" id="3.40.710.10">
    <property type="entry name" value="DD-peptidase/beta-lactamase superfamily"/>
    <property type="match status" value="1"/>
</dbReference>
<feature type="signal peptide" evidence="1">
    <location>
        <begin position="1"/>
        <end position="25"/>
    </location>
</feature>
<dbReference type="PANTHER" id="PTHR43283">
    <property type="entry name" value="BETA-LACTAMASE-RELATED"/>
    <property type="match status" value="1"/>
</dbReference>
<dbReference type="AlphaFoldDB" id="A0A419QZS6"/>
<proteinExistence type="predicted"/>
<evidence type="ECO:0000259" key="2">
    <source>
        <dbReference type="Pfam" id="PF00144"/>
    </source>
</evidence>
<dbReference type="EMBL" id="RAHJ01000020">
    <property type="protein sequence ID" value="RJX66297.1"/>
    <property type="molecule type" value="Genomic_DNA"/>
</dbReference>
<protein>
    <submittedName>
        <fullName evidence="3">Class A beta-lactamase-related serine hydrolase</fullName>
    </submittedName>
</protein>
<comment type="caution">
    <text evidence="3">The sequence shown here is derived from an EMBL/GenBank/DDBJ whole genome shotgun (WGS) entry which is preliminary data.</text>
</comment>
<organism evidence="3 4">
    <name type="scientific">Tsuneonella suprasediminis</name>
    <dbReference type="NCBI Taxonomy" id="2306996"/>
    <lineage>
        <taxon>Bacteria</taxon>
        <taxon>Pseudomonadati</taxon>
        <taxon>Pseudomonadota</taxon>
        <taxon>Alphaproteobacteria</taxon>
        <taxon>Sphingomonadales</taxon>
        <taxon>Erythrobacteraceae</taxon>
        <taxon>Tsuneonella</taxon>
    </lineage>
</organism>
<name>A0A419QZS6_9SPHN</name>
<dbReference type="OrthoDB" id="9814204at2"/>
<dbReference type="InterPro" id="IPR012338">
    <property type="entry name" value="Beta-lactam/transpept-like"/>
</dbReference>
<dbReference type="GO" id="GO:0016787">
    <property type="term" value="F:hydrolase activity"/>
    <property type="evidence" value="ECO:0007669"/>
    <property type="project" value="UniProtKB-KW"/>
</dbReference>
<dbReference type="InterPro" id="IPR050789">
    <property type="entry name" value="Diverse_Enzym_Activities"/>
</dbReference>
<dbReference type="Proteomes" id="UP000284322">
    <property type="component" value="Unassembled WGS sequence"/>
</dbReference>
<sequence>MRKIMVSLAALSLAACATTATTTDAAKPDVFATTPSQAIPVREQQVLFWDQKTRDYRFAHMEDYFAGFDTTPAPKVRVLPAGKPFDAATVAKLDAYLASQNAAGIMVLQDGKVRYEKYGLGFGPDGRWTSFSVAKSFTSSLLGAVLKDGFIGSLSDPVTKYLPALKGTAYDGVTVEQIATMTSGVKWNEDYADPESDVAQMLTVAPVDGESQAVTYARKLTREAPAGSKWVYKTLETNLLGDIVTAATGQSLAAYAKKKIVDPAGFAGGLFWMTDLTGSNIGGCCLSLHLSDYARMGQWVMEGGKPSEPEGWFVKAGSAQVDLGKGFGYGYQWWTYPDNVFGARGIFGQSITIVPEQKLVVAIVSDWPVASSDTYGTPRLKMIDDVRKAAAQ</sequence>
<dbReference type="SUPFAM" id="SSF56601">
    <property type="entry name" value="beta-lactamase/transpeptidase-like"/>
    <property type="match status" value="1"/>
</dbReference>
<accession>A0A419QZS6</accession>
<dbReference type="Pfam" id="PF00144">
    <property type="entry name" value="Beta-lactamase"/>
    <property type="match status" value="1"/>
</dbReference>
<dbReference type="PANTHER" id="PTHR43283:SF14">
    <property type="entry name" value="BLL8153 PROTEIN"/>
    <property type="match status" value="1"/>
</dbReference>
<keyword evidence="1" id="KW-0732">Signal</keyword>
<keyword evidence="4" id="KW-1185">Reference proteome</keyword>
<feature type="domain" description="Beta-lactamase-related" evidence="2">
    <location>
        <begin position="102"/>
        <end position="266"/>
    </location>
</feature>
<gene>
    <name evidence="3" type="ORF">D6858_12290</name>
</gene>
<evidence type="ECO:0000313" key="4">
    <source>
        <dbReference type="Proteomes" id="UP000284322"/>
    </source>
</evidence>
<evidence type="ECO:0000256" key="1">
    <source>
        <dbReference type="SAM" id="SignalP"/>
    </source>
</evidence>
<dbReference type="RefSeq" id="WP_120110932.1">
    <property type="nucleotide sequence ID" value="NZ_RAHJ01000020.1"/>
</dbReference>
<feature type="chain" id="PRO_5019158220" evidence="1">
    <location>
        <begin position="26"/>
        <end position="392"/>
    </location>
</feature>
<dbReference type="PROSITE" id="PS51257">
    <property type="entry name" value="PROKAR_LIPOPROTEIN"/>
    <property type="match status" value="1"/>
</dbReference>
<dbReference type="InterPro" id="IPR001466">
    <property type="entry name" value="Beta-lactam-related"/>
</dbReference>